<accession>A0A0G4KXP5</accession>
<dbReference type="Proteomes" id="UP000045706">
    <property type="component" value="Unassembled WGS sequence"/>
</dbReference>
<evidence type="ECO:0000313" key="3">
    <source>
        <dbReference type="EMBL" id="CRK16000.1"/>
    </source>
</evidence>
<dbReference type="EMBL" id="CVQI01005113">
    <property type="protein sequence ID" value="CRK14549.1"/>
    <property type="molecule type" value="Genomic_DNA"/>
</dbReference>
<feature type="transmembrane region" description="Helical" evidence="1">
    <location>
        <begin position="23"/>
        <end position="40"/>
    </location>
</feature>
<reference evidence="4 5" key="1">
    <citation type="submission" date="2015-05" db="EMBL/GenBank/DDBJ databases">
        <authorList>
            <person name="Fogelqvist Johan"/>
        </authorList>
    </citation>
    <scope>NUCLEOTIDE SEQUENCE [LARGE SCALE GENOMIC DNA]</scope>
    <source>
        <strain evidence="3">VL1</strain>
        <strain evidence="2">VL2</strain>
    </source>
</reference>
<dbReference type="Proteomes" id="UP000044602">
    <property type="component" value="Unassembled WGS sequence"/>
</dbReference>
<keyword evidence="1" id="KW-0812">Transmembrane</keyword>
<evidence type="ECO:0000313" key="2">
    <source>
        <dbReference type="EMBL" id="CRK14549.1"/>
    </source>
</evidence>
<evidence type="ECO:0000313" key="5">
    <source>
        <dbReference type="Proteomes" id="UP000045706"/>
    </source>
</evidence>
<protein>
    <submittedName>
        <fullName evidence="2">Uncharacterized protein</fullName>
    </submittedName>
</protein>
<sequence length="66" mass="7148">MLTQKADIASLQLFLNQPMDASMVAYLAMAASEVMVLLLLDWNVGVSERDLFTALMPLLAHPAADA</sequence>
<keyword evidence="1" id="KW-0472">Membrane</keyword>
<gene>
    <name evidence="3" type="ORF">BN1708_011631</name>
    <name evidence="2" type="ORF">BN1723_010381</name>
</gene>
<evidence type="ECO:0000313" key="4">
    <source>
        <dbReference type="Proteomes" id="UP000044602"/>
    </source>
</evidence>
<dbReference type="AlphaFoldDB" id="A0A0G4KXP5"/>
<organism evidence="2 5">
    <name type="scientific">Verticillium longisporum</name>
    <name type="common">Verticillium dahliae var. longisporum</name>
    <dbReference type="NCBI Taxonomy" id="100787"/>
    <lineage>
        <taxon>Eukaryota</taxon>
        <taxon>Fungi</taxon>
        <taxon>Dikarya</taxon>
        <taxon>Ascomycota</taxon>
        <taxon>Pezizomycotina</taxon>
        <taxon>Sordariomycetes</taxon>
        <taxon>Hypocreomycetidae</taxon>
        <taxon>Glomerellales</taxon>
        <taxon>Plectosphaerellaceae</taxon>
        <taxon>Verticillium</taxon>
    </lineage>
</organism>
<dbReference type="EMBL" id="CVQH01007113">
    <property type="protein sequence ID" value="CRK16000.1"/>
    <property type="molecule type" value="Genomic_DNA"/>
</dbReference>
<keyword evidence="1" id="KW-1133">Transmembrane helix</keyword>
<evidence type="ECO:0000256" key="1">
    <source>
        <dbReference type="SAM" id="Phobius"/>
    </source>
</evidence>
<name>A0A0G4KXP5_VERLO</name>
<proteinExistence type="predicted"/>
<keyword evidence="4" id="KW-1185">Reference proteome</keyword>